<accession>A0ABR9ZM88</accession>
<dbReference type="RefSeq" id="WP_194699791.1">
    <property type="nucleotide sequence ID" value="NZ_JADKNH010000001.1"/>
</dbReference>
<comment type="caution">
    <text evidence="1">The sequence shown here is derived from an EMBL/GenBank/DDBJ whole genome shotgun (WGS) entry which is preliminary data.</text>
</comment>
<dbReference type="Proteomes" id="UP000614200">
    <property type="component" value="Unassembled WGS sequence"/>
</dbReference>
<keyword evidence="2" id="KW-1185">Reference proteome</keyword>
<reference evidence="1 2" key="1">
    <citation type="submission" date="2020-11" db="EMBL/GenBank/DDBJ databases">
        <title>Fusibacter basophilias sp. nov.</title>
        <authorList>
            <person name="Qiu D."/>
        </authorList>
    </citation>
    <scope>NUCLEOTIDE SEQUENCE [LARGE SCALE GENOMIC DNA]</scope>
    <source>
        <strain evidence="1 2">Q10-2</strain>
    </source>
</reference>
<sequence length="432" mass="51239">MDKNHEYYVFANLHEALIQLGMEDFSIRLTEADPELSPLGDILMYFKGDLIGLIEVKKSPSTASIVRNQLKKWSQSKYKFKFYGLINDVEMSLFNENLYPMEASFYTFREVLLYIAKLMRHQDHEVSEETELIEEALSRLFHSIFKGLIDDNVLDEIIRGVKIDGEKHEVLFNESIEMQLIDCLLKTPEEGTKIYKYTALESAFLTLNHKQFLMSGIVGMNDTTEVDYVESYLFKISIEDHKKHWRRIEDLNQKFIMSCTALKDDLTMWRLYGDDFKGASFEMEILKPSSRYIIKQVHYAKRNGEDAILEVLKKVYNEILNRWGLKLIFKKIDIWKHFFKPYEYAVEREVRILYTGDETDEKLWNLTYTHQILNPFIFVKMDESLPFKIKKIYLGRKSNAFSTNEYQFQQLIRERGLHKEINVLISDIVNYR</sequence>
<evidence type="ECO:0000313" key="1">
    <source>
        <dbReference type="EMBL" id="MBF4691541.1"/>
    </source>
</evidence>
<protein>
    <submittedName>
        <fullName evidence="1">DUF2971 domain-containing protein</fullName>
    </submittedName>
</protein>
<evidence type="ECO:0000313" key="2">
    <source>
        <dbReference type="Proteomes" id="UP000614200"/>
    </source>
</evidence>
<name>A0ABR9ZM88_9FIRM</name>
<organism evidence="1 2">
    <name type="scientific">Fusibacter ferrireducens</name>
    <dbReference type="NCBI Taxonomy" id="2785058"/>
    <lineage>
        <taxon>Bacteria</taxon>
        <taxon>Bacillati</taxon>
        <taxon>Bacillota</taxon>
        <taxon>Clostridia</taxon>
        <taxon>Eubacteriales</taxon>
        <taxon>Eubacteriales Family XII. Incertae Sedis</taxon>
        <taxon>Fusibacter</taxon>
    </lineage>
</organism>
<gene>
    <name evidence="1" type="ORF">ISU02_00345</name>
</gene>
<proteinExistence type="predicted"/>
<dbReference type="EMBL" id="JADKNH010000001">
    <property type="protein sequence ID" value="MBF4691541.1"/>
    <property type="molecule type" value="Genomic_DNA"/>
</dbReference>